<dbReference type="Proteomes" id="UP000030170">
    <property type="component" value="Unassembled WGS sequence"/>
</dbReference>
<dbReference type="OrthoDB" id="565159at2"/>
<evidence type="ECO:0000313" key="2">
    <source>
        <dbReference type="Proteomes" id="UP000030170"/>
    </source>
</evidence>
<accession>A0A098TID9</accession>
<organism evidence="1 2">
    <name type="scientific">Neosynechococcus sphagnicola sy1</name>
    <dbReference type="NCBI Taxonomy" id="1497020"/>
    <lineage>
        <taxon>Bacteria</taxon>
        <taxon>Bacillati</taxon>
        <taxon>Cyanobacteriota</taxon>
        <taxon>Cyanophyceae</taxon>
        <taxon>Neosynechococcales</taxon>
        <taxon>Neosynechococcaceae</taxon>
        <taxon>Neosynechococcus</taxon>
    </lineage>
</organism>
<protein>
    <submittedName>
        <fullName evidence="1">Uncharacterized protein</fullName>
    </submittedName>
</protein>
<reference evidence="1 2" key="1">
    <citation type="journal article" date="2014" name="Mol. Ecol.">
        <title>Evolution of Synechococcus.</title>
        <authorList>
            <person name="Dvorak P."/>
            <person name="Casamatta D."/>
            <person name="Hasler P."/>
            <person name="Poulickova A."/>
            <person name="Ondrej V."/>
            <person name="Sanges R."/>
        </authorList>
    </citation>
    <scope>NUCLEOTIDE SEQUENCE [LARGE SCALE GENOMIC DNA]</scope>
    <source>
        <strain evidence="1 2">CAUP A 1101</strain>
    </source>
</reference>
<dbReference type="Pfam" id="PF19928">
    <property type="entry name" value="DUF6391"/>
    <property type="match status" value="1"/>
</dbReference>
<evidence type="ECO:0000313" key="1">
    <source>
        <dbReference type="EMBL" id="KGF71791.1"/>
    </source>
</evidence>
<dbReference type="EMBL" id="JJML01000051">
    <property type="protein sequence ID" value="KGF71791.1"/>
    <property type="molecule type" value="Genomic_DNA"/>
</dbReference>
<name>A0A098TID9_9CYAN</name>
<dbReference type="STRING" id="1497020.DO97_15520"/>
<dbReference type="AlphaFoldDB" id="A0A098TID9"/>
<gene>
    <name evidence="1" type="ORF">DO97_15520</name>
</gene>
<sequence length="205" mass="22513">MARSHLWPSFYDPQPAQDGELLRQLAFVPGLKEFLMLRQVHALEHATVWVLSGRSSQPLSTGPIDDGDLGGLSTDQGFYIYGQVQQTQVRRAVTQALYRLTTGEWELALHPRCGTNLSVGMLLLASLAVGIHVVFPRGPLEQLLGLGLAATTAAQLTPDLGRLTQQYLMTAIPFNLEIAAVRPVLDGEGRFAYFVQVQWIESSCP</sequence>
<comment type="caution">
    <text evidence="1">The sequence shown here is derived from an EMBL/GenBank/DDBJ whole genome shotgun (WGS) entry which is preliminary data.</text>
</comment>
<keyword evidence="2" id="KW-1185">Reference proteome</keyword>
<proteinExistence type="predicted"/>